<dbReference type="AlphaFoldDB" id="A0A6J6YYH0"/>
<name>A0A6J6YYH0_9ZZZZ</name>
<protein>
    <submittedName>
        <fullName evidence="1">Unannotated protein</fullName>
    </submittedName>
</protein>
<dbReference type="SUPFAM" id="SSF51182">
    <property type="entry name" value="RmlC-like cupins"/>
    <property type="match status" value="2"/>
</dbReference>
<proteinExistence type="predicted"/>
<dbReference type="InterPro" id="IPR014710">
    <property type="entry name" value="RmlC-like_jellyroll"/>
</dbReference>
<evidence type="ECO:0000313" key="1">
    <source>
        <dbReference type="EMBL" id="CAB4814522.1"/>
    </source>
</evidence>
<reference evidence="1" key="1">
    <citation type="submission" date="2020-05" db="EMBL/GenBank/DDBJ databases">
        <authorList>
            <person name="Chiriac C."/>
            <person name="Salcher M."/>
            <person name="Ghai R."/>
            <person name="Kavagutti S V."/>
        </authorList>
    </citation>
    <scope>NUCLEOTIDE SEQUENCE</scope>
</reference>
<dbReference type="Gene3D" id="2.60.120.10">
    <property type="entry name" value="Jelly Rolls"/>
    <property type="match status" value="1"/>
</dbReference>
<gene>
    <name evidence="1" type="ORF">UFOPK3139_00252</name>
</gene>
<organism evidence="1">
    <name type="scientific">freshwater metagenome</name>
    <dbReference type="NCBI Taxonomy" id="449393"/>
    <lineage>
        <taxon>unclassified sequences</taxon>
        <taxon>metagenomes</taxon>
        <taxon>ecological metagenomes</taxon>
    </lineage>
</organism>
<accession>A0A6J6YYH0</accession>
<sequence>MLRDTCRMSAPLVLGSSRGPQIVKGADTVDVAGWQAATVVLDGQAESALMSPPEFPLWLVRGALSPGASLEWTSPHGDEVVYVLSGELELDGRVCPTGGTVVVESGVAVRATAVGEANILHFGPNDPTPPSEFAGAPDPEGHVAHVIGPGGTYACVEERRDTRYYMDSTCPTCRATLLYTGRSDPYTSNAHSHSTDEIIYLLTGDLRLGSYEVGVGDALCVAKDVRYKFTSDDAFVLLNYRRDGSRQTIDRAKPPIVEGGAVHGFTPVMDLR</sequence>
<dbReference type="EMBL" id="CAFABA010000005">
    <property type="protein sequence ID" value="CAB4814522.1"/>
    <property type="molecule type" value="Genomic_DNA"/>
</dbReference>
<dbReference type="InterPro" id="IPR011051">
    <property type="entry name" value="RmlC_Cupin_sf"/>
</dbReference>